<gene>
    <name evidence="2" type="ORF">FIBSPDRAFT_1054416</name>
</gene>
<dbReference type="STRING" id="436010.A0A167VCK4"/>
<protein>
    <submittedName>
        <fullName evidence="2">Uncharacterized protein</fullName>
    </submittedName>
</protein>
<sequence>MSEPAAGTLLFPRAGAYVVFSIDAEMTLEALHDEHVAEVTKNMQTKSFVGYVAKADRIINHESEFQSFRVRILRSGFPPRTEEKGIESDMCTPVWPTTEHPSSRTPLRTDKPLPWNNCYHSSFDSIIVRVPTAYEDAEGAVMLLKSEISRHNAIIRDDQQRANAALKLHQPIPAIGEPSAEDGQISPRNRSQESLQNEPLPDDDYDSAKSAQEFAQAIVNMAEMDRPPETMITVEMSYDLSYVQTLTDPQEFYIEKKALEKLEQDTKAAAIERARRLDEEAFGGAPTQSSAPQAIAPKAVNATPVPWLTRTRQRIASILDSILARFRTPKPSSSHVTPPS</sequence>
<accession>A0A167VCK4</accession>
<dbReference type="AlphaFoldDB" id="A0A167VCK4"/>
<organism evidence="2 3">
    <name type="scientific">Athelia psychrophila</name>
    <dbReference type="NCBI Taxonomy" id="1759441"/>
    <lineage>
        <taxon>Eukaryota</taxon>
        <taxon>Fungi</taxon>
        <taxon>Dikarya</taxon>
        <taxon>Basidiomycota</taxon>
        <taxon>Agaricomycotina</taxon>
        <taxon>Agaricomycetes</taxon>
        <taxon>Agaricomycetidae</taxon>
        <taxon>Atheliales</taxon>
        <taxon>Atheliaceae</taxon>
        <taxon>Athelia</taxon>
    </lineage>
</organism>
<feature type="region of interest" description="Disordered" evidence="1">
    <location>
        <begin position="81"/>
        <end position="108"/>
    </location>
</feature>
<keyword evidence="3" id="KW-1185">Reference proteome</keyword>
<dbReference type="OrthoDB" id="3027639at2759"/>
<evidence type="ECO:0000313" key="2">
    <source>
        <dbReference type="EMBL" id="KZP04865.1"/>
    </source>
</evidence>
<evidence type="ECO:0000313" key="3">
    <source>
        <dbReference type="Proteomes" id="UP000076532"/>
    </source>
</evidence>
<feature type="compositionally biased region" description="Polar residues" evidence="1">
    <location>
        <begin position="186"/>
        <end position="197"/>
    </location>
</feature>
<reference evidence="2 3" key="1">
    <citation type="journal article" date="2016" name="Mol. Biol. Evol.">
        <title>Comparative Genomics of Early-Diverging Mushroom-Forming Fungi Provides Insights into the Origins of Lignocellulose Decay Capabilities.</title>
        <authorList>
            <person name="Nagy L.G."/>
            <person name="Riley R."/>
            <person name="Tritt A."/>
            <person name="Adam C."/>
            <person name="Daum C."/>
            <person name="Floudas D."/>
            <person name="Sun H."/>
            <person name="Yadav J.S."/>
            <person name="Pangilinan J."/>
            <person name="Larsson K.H."/>
            <person name="Matsuura K."/>
            <person name="Barry K."/>
            <person name="Labutti K."/>
            <person name="Kuo R."/>
            <person name="Ohm R.A."/>
            <person name="Bhattacharya S.S."/>
            <person name="Shirouzu T."/>
            <person name="Yoshinaga Y."/>
            <person name="Martin F.M."/>
            <person name="Grigoriev I.V."/>
            <person name="Hibbett D.S."/>
        </authorList>
    </citation>
    <scope>NUCLEOTIDE SEQUENCE [LARGE SCALE GENOMIC DNA]</scope>
    <source>
        <strain evidence="2 3">CBS 109695</strain>
    </source>
</reference>
<dbReference type="EMBL" id="KV417882">
    <property type="protein sequence ID" value="KZP04865.1"/>
    <property type="molecule type" value="Genomic_DNA"/>
</dbReference>
<proteinExistence type="predicted"/>
<evidence type="ECO:0000256" key="1">
    <source>
        <dbReference type="SAM" id="MobiDB-lite"/>
    </source>
</evidence>
<dbReference type="Proteomes" id="UP000076532">
    <property type="component" value="Unassembled WGS sequence"/>
</dbReference>
<feature type="region of interest" description="Disordered" evidence="1">
    <location>
        <begin position="171"/>
        <end position="207"/>
    </location>
</feature>
<name>A0A167VCK4_9AGAM</name>